<keyword evidence="5" id="KW-1133">Transmembrane helix</keyword>
<comment type="caution">
    <text evidence="8">The sequence shown here is derived from an EMBL/GenBank/DDBJ whole genome shotgun (WGS) entry which is preliminary data.</text>
</comment>
<dbReference type="NCBIfam" id="TIGR01167">
    <property type="entry name" value="LPXTG_anchor"/>
    <property type="match status" value="1"/>
</dbReference>
<evidence type="ECO:0000313" key="8">
    <source>
        <dbReference type="EMBL" id="MDV7694454.1"/>
    </source>
</evidence>
<gene>
    <name evidence="8" type="ORF">GA842_06115</name>
</gene>
<evidence type="ECO:0000259" key="7">
    <source>
        <dbReference type="Pfam" id="PF00746"/>
    </source>
</evidence>
<evidence type="ECO:0000256" key="6">
    <source>
        <dbReference type="SAM" id="SignalP"/>
    </source>
</evidence>
<reference evidence="8" key="1">
    <citation type="submission" date="2019-10" db="EMBL/GenBank/DDBJ databases">
        <title>Malate fermentation in French cider.</title>
        <authorList>
            <person name="Cousin F.J."/>
            <person name="Medina Fernandez S."/>
            <person name="Misery B."/>
            <person name="Laplace J.-M."/>
            <person name="Cretenet M."/>
        </authorList>
    </citation>
    <scope>NUCLEOTIDE SEQUENCE</scope>
    <source>
        <strain evidence="8">UCMA15901</strain>
    </source>
</reference>
<feature type="signal peptide" evidence="6">
    <location>
        <begin position="1"/>
        <end position="19"/>
    </location>
</feature>
<accession>A0AAP5TAY2</accession>
<evidence type="ECO:0000256" key="5">
    <source>
        <dbReference type="SAM" id="Phobius"/>
    </source>
</evidence>
<keyword evidence="2" id="KW-0964">Secreted</keyword>
<sequence length="104" mass="11363">MKRGLILVILSVASMCLFNSPIRGDTHVSESYVGFTKAVPATPQPNVPDKPIYSKVETASQGKQQYLPQTDEQSEILLSVIGLSGMIVVLGYGIQRRRIFIAAK</sequence>
<feature type="chain" id="PRO_5043044744" evidence="6">
    <location>
        <begin position="20"/>
        <end position="104"/>
    </location>
</feature>
<keyword evidence="1" id="KW-0134">Cell wall</keyword>
<protein>
    <submittedName>
        <fullName evidence="8">LPXTG cell wall anchor domain-containing protein</fullName>
    </submittedName>
</protein>
<evidence type="ECO:0000256" key="1">
    <source>
        <dbReference type="ARBA" id="ARBA00022512"/>
    </source>
</evidence>
<evidence type="ECO:0000256" key="2">
    <source>
        <dbReference type="ARBA" id="ARBA00022525"/>
    </source>
</evidence>
<dbReference type="EMBL" id="WERX01000017">
    <property type="protein sequence ID" value="MDV7694454.1"/>
    <property type="molecule type" value="Genomic_DNA"/>
</dbReference>
<organism evidence="8 9">
    <name type="scientific">Pediococcus parvulus</name>
    <dbReference type="NCBI Taxonomy" id="54062"/>
    <lineage>
        <taxon>Bacteria</taxon>
        <taxon>Bacillati</taxon>
        <taxon>Bacillota</taxon>
        <taxon>Bacilli</taxon>
        <taxon>Lactobacillales</taxon>
        <taxon>Lactobacillaceae</taxon>
        <taxon>Pediococcus</taxon>
    </lineage>
</organism>
<dbReference type="AlphaFoldDB" id="A0AAP5TAY2"/>
<keyword evidence="4" id="KW-0572">Peptidoglycan-anchor</keyword>
<dbReference type="RefSeq" id="WP_157077500.1">
    <property type="nucleotide sequence ID" value="NZ_LXND01000038.1"/>
</dbReference>
<name>A0AAP5TAY2_9LACO</name>
<evidence type="ECO:0000256" key="4">
    <source>
        <dbReference type="ARBA" id="ARBA00023088"/>
    </source>
</evidence>
<feature type="domain" description="Gram-positive cocci surface proteins LPxTG" evidence="7">
    <location>
        <begin position="60"/>
        <end position="98"/>
    </location>
</feature>
<evidence type="ECO:0000313" key="9">
    <source>
        <dbReference type="Proteomes" id="UP001275867"/>
    </source>
</evidence>
<dbReference type="InterPro" id="IPR019931">
    <property type="entry name" value="LPXTG_anchor"/>
</dbReference>
<dbReference type="Proteomes" id="UP001275867">
    <property type="component" value="Unassembled WGS sequence"/>
</dbReference>
<keyword evidence="5" id="KW-0472">Membrane</keyword>
<evidence type="ECO:0000256" key="3">
    <source>
        <dbReference type="ARBA" id="ARBA00022729"/>
    </source>
</evidence>
<proteinExistence type="predicted"/>
<keyword evidence="3 6" id="KW-0732">Signal</keyword>
<dbReference type="Pfam" id="PF00746">
    <property type="entry name" value="Gram_pos_anchor"/>
    <property type="match status" value="1"/>
</dbReference>
<keyword evidence="5" id="KW-0812">Transmembrane</keyword>
<feature type="transmembrane region" description="Helical" evidence="5">
    <location>
        <begin position="76"/>
        <end position="94"/>
    </location>
</feature>